<evidence type="ECO:0000256" key="5">
    <source>
        <dbReference type="SAM" id="SignalP"/>
    </source>
</evidence>
<keyword evidence="3" id="KW-0722">Serine protease inhibitor</keyword>
<organism evidence="6">
    <name type="scientific">Solanum chilense</name>
    <name type="common">Tomato</name>
    <name type="synonym">Lycopersicon chilense</name>
    <dbReference type="NCBI Taxonomy" id="4083"/>
    <lineage>
        <taxon>Eukaryota</taxon>
        <taxon>Viridiplantae</taxon>
        <taxon>Streptophyta</taxon>
        <taxon>Embryophyta</taxon>
        <taxon>Tracheophyta</taxon>
        <taxon>Spermatophyta</taxon>
        <taxon>Magnoliopsida</taxon>
        <taxon>eudicotyledons</taxon>
        <taxon>Gunneridae</taxon>
        <taxon>Pentapetalae</taxon>
        <taxon>asterids</taxon>
        <taxon>lamiids</taxon>
        <taxon>Solanales</taxon>
        <taxon>Solanaceae</taxon>
        <taxon>Solanoideae</taxon>
        <taxon>Solaneae</taxon>
        <taxon>Solanum</taxon>
        <taxon>Solanum subgen. Lycopersicon</taxon>
    </lineage>
</organism>
<dbReference type="AlphaFoldDB" id="A0A6N2ANT3"/>
<feature type="chain" id="PRO_5026980274" evidence="5">
    <location>
        <begin position="28"/>
        <end position="151"/>
    </location>
</feature>
<dbReference type="PANTHER" id="PTHR33832">
    <property type="entry name" value="SERINE-TYPE ENDOPEPTIDASE INHIBITOR"/>
    <property type="match status" value="1"/>
</dbReference>
<reference evidence="6" key="1">
    <citation type="submission" date="2019-05" db="EMBL/GenBank/DDBJ databases">
        <title>The de novo reference genome and transcriptome assemblies of the wild tomato species Solanum chilense.</title>
        <authorList>
            <person name="Stam R."/>
            <person name="Nosenko T."/>
            <person name="Hoerger A.C."/>
            <person name="Stephan W."/>
            <person name="Seidel M.A."/>
            <person name="Kuhn J.M.M."/>
            <person name="Haberer G."/>
            <person name="Tellier A."/>
        </authorList>
    </citation>
    <scope>NUCLEOTIDE SEQUENCE</scope>
    <source>
        <tissue evidence="6">Mature leaves</tissue>
    </source>
</reference>
<evidence type="ECO:0000256" key="2">
    <source>
        <dbReference type="ARBA" id="ARBA00022690"/>
    </source>
</evidence>
<dbReference type="SUPFAM" id="SSF100897">
    <property type="entry name" value="Plant proteinase inhibitors"/>
    <property type="match status" value="2"/>
</dbReference>
<accession>A0A6N2ANT3</accession>
<dbReference type="PANTHER" id="PTHR33832:SF10">
    <property type="entry name" value="WOUND-INDUCED PROTEINASE INHIBITOR 2-LIKE"/>
    <property type="match status" value="1"/>
</dbReference>
<dbReference type="Gene3D" id="3.30.60.30">
    <property type="match status" value="3"/>
</dbReference>
<proteinExistence type="inferred from homology"/>
<dbReference type="EMBL" id="RXGB01009853">
    <property type="protein sequence ID" value="TMW84127.1"/>
    <property type="molecule type" value="Genomic_DNA"/>
</dbReference>
<dbReference type="Pfam" id="PF02428">
    <property type="entry name" value="Prot_inhib_II"/>
    <property type="match status" value="2"/>
</dbReference>
<name>A0A6N2ANT3_SOLCI</name>
<sequence length="151" mass="16279">MAFNKVAMLILFAIFAGTILLLSEVDAANACPRNCNPSIRYGRCPKSGNKKFKVGCTNCCSGTEGCNYFSANGTFICEGQTKKTIVEDPIDETNKVCPFNCNPRIAYSICPGNKRSEGRICTNCCAGRKGCNYFSADGTFVCEGESKVESS</sequence>
<comment type="similarity">
    <text evidence="1">Belongs to the protease inhibitor I20 (potato type II proteinase inhibitor) family.</text>
</comment>
<dbReference type="InterPro" id="IPR051391">
    <property type="entry name" value="Protease_inhibitor_I20"/>
</dbReference>
<protein>
    <submittedName>
        <fullName evidence="6">Uncharacterized protein</fullName>
    </submittedName>
</protein>
<dbReference type="InterPro" id="IPR003465">
    <property type="entry name" value="Prot_inh_I20"/>
</dbReference>
<comment type="caution">
    <text evidence="6">The sequence shown here is derived from an EMBL/GenBank/DDBJ whole genome shotgun (WGS) entry which is preliminary data.</text>
</comment>
<evidence type="ECO:0000256" key="1">
    <source>
        <dbReference type="ARBA" id="ARBA00007766"/>
    </source>
</evidence>
<gene>
    <name evidence="6" type="ORF">EJD97_025746</name>
</gene>
<evidence type="ECO:0000256" key="3">
    <source>
        <dbReference type="ARBA" id="ARBA00022900"/>
    </source>
</evidence>
<feature type="signal peptide" evidence="5">
    <location>
        <begin position="1"/>
        <end position="27"/>
    </location>
</feature>
<keyword evidence="5" id="KW-0732">Signal</keyword>
<evidence type="ECO:0000313" key="6">
    <source>
        <dbReference type="EMBL" id="TMW84127.1"/>
    </source>
</evidence>
<keyword evidence="4" id="KW-1015">Disulfide bond</keyword>
<evidence type="ECO:0000256" key="4">
    <source>
        <dbReference type="ARBA" id="ARBA00023157"/>
    </source>
</evidence>
<keyword evidence="2" id="KW-0646">Protease inhibitor</keyword>
<dbReference type="GO" id="GO:0004867">
    <property type="term" value="F:serine-type endopeptidase inhibitor activity"/>
    <property type="evidence" value="ECO:0007669"/>
    <property type="project" value="UniProtKB-KW"/>
</dbReference>